<protein>
    <submittedName>
        <fullName evidence="2">DUF6285 domain-containing protein</fullName>
    </submittedName>
</protein>
<evidence type="ECO:0000313" key="2">
    <source>
        <dbReference type="EMBL" id="MFC3638150.1"/>
    </source>
</evidence>
<sequence>MQDEPTPQELLTAVAGWLRNELMPVAPADKVFHVRVAANAIDLALRQLAQAGQGDAAERGRLVALLGQDGDLATLNGALAAGIASGAVNADDPAVIDHLYAATLEKLAVDQPAYAAYRRAAGLEGGKARG</sequence>
<keyword evidence="3" id="KW-1185">Reference proteome</keyword>
<evidence type="ECO:0000259" key="1">
    <source>
        <dbReference type="Pfam" id="PF19802"/>
    </source>
</evidence>
<feature type="domain" description="DUF6285" evidence="1">
    <location>
        <begin position="26"/>
        <end position="114"/>
    </location>
</feature>
<evidence type="ECO:0000313" key="3">
    <source>
        <dbReference type="Proteomes" id="UP001595704"/>
    </source>
</evidence>
<organism evidence="2 3">
    <name type="scientific">Camelimonas fluminis</name>
    <dbReference type="NCBI Taxonomy" id="1576911"/>
    <lineage>
        <taxon>Bacteria</taxon>
        <taxon>Pseudomonadati</taxon>
        <taxon>Pseudomonadota</taxon>
        <taxon>Alphaproteobacteria</taxon>
        <taxon>Hyphomicrobiales</taxon>
        <taxon>Chelatococcaceae</taxon>
        <taxon>Camelimonas</taxon>
    </lineage>
</organism>
<reference evidence="3" key="1">
    <citation type="journal article" date="2019" name="Int. J. Syst. Evol. Microbiol.">
        <title>The Global Catalogue of Microorganisms (GCM) 10K type strain sequencing project: providing services to taxonomists for standard genome sequencing and annotation.</title>
        <authorList>
            <consortium name="The Broad Institute Genomics Platform"/>
            <consortium name="The Broad Institute Genome Sequencing Center for Infectious Disease"/>
            <person name="Wu L."/>
            <person name="Ma J."/>
        </authorList>
    </citation>
    <scope>NUCLEOTIDE SEQUENCE [LARGE SCALE GENOMIC DNA]</scope>
    <source>
        <strain evidence="3">KCTC 42282</strain>
    </source>
</reference>
<dbReference type="EMBL" id="JBHRYC010000058">
    <property type="protein sequence ID" value="MFC3638150.1"/>
    <property type="molecule type" value="Genomic_DNA"/>
</dbReference>
<dbReference type="InterPro" id="IPR046252">
    <property type="entry name" value="DUF6285"/>
</dbReference>
<name>A0ABV7UI75_9HYPH</name>
<dbReference type="Pfam" id="PF19802">
    <property type="entry name" value="DUF6285"/>
    <property type="match status" value="1"/>
</dbReference>
<dbReference type="Proteomes" id="UP001595704">
    <property type="component" value="Unassembled WGS sequence"/>
</dbReference>
<accession>A0ABV7UI75</accession>
<gene>
    <name evidence="2" type="ORF">ACFONL_12335</name>
</gene>
<dbReference type="RefSeq" id="WP_191319537.1">
    <property type="nucleotide sequence ID" value="NZ_BNCG01000009.1"/>
</dbReference>
<comment type="caution">
    <text evidence="2">The sequence shown here is derived from an EMBL/GenBank/DDBJ whole genome shotgun (WGS) entry which is preliminary data.</text>
</comment>
<proteinExistence type="predicted"/>